<keyword evidence="1" id="KW-0732">Signal</keyword>
<organism evidence="2 3">
    <name type="scientific">Aspergillus terreus (strain NIH 2624 / FGSC A1156)</name>
    <dbReference type="NCBI Taxonomy" id="341663"/>
    <lineage>
        <taxon>Eukaryota</taxon>
        <taxon>Fungi</taxon>
        <taxon>Dikarya</taxon>
        <taxon>Ascomycota</taxon>
        <taxon>Pezizomycotina</taxon>
        <taxon>Eurotiomycetes</taxon>
        <taxon>Eurotiomycetidae</taxon>
        <taxon>Eurotiales</taxon>
        <taxon>Aspergillaceae</taxon>
        <taxon>Aspergillus</taxon>
        <taxon>Aspergillus subgen. Circumdati</taxon>
    </lineage>
</organism>
<accession>Q0D1K0</accession>
<dbReference type="Proteomes" id="UP000007963">
    <property type="component" value="Unassembled WGS sequence"/>
</dbReference>
<proteinExistence type="predicted"/>
<sequence length="102" mass="10278">MKTSAIAAALTALAGVASAGPVVFDVTVTFHGAADASYTRYIPADGSTVILNDALSISKISSTGRATCTFHGVDGSVTTVNDGQTVDVGPPQTQTWGTCSAW</sequence>
<reference evidence="3" key="1">
    <citation type="submission" date="2005-09" db="EMBL/GenBank/DDBJ databases">
        <title>Annotation of the Aspergillus terreus NIH2624 genome.</title>
        <authorList>
            <person name="Birren B.W."/>
            <person name="Lander E.S."/>
            <person name="Galagan J.E."/>
            <person name="Nusbaum C."/>
            <person name="Devon K."/>
            <person name="Henn M."/>
            <person name="Ma L.-J."/>
            <person name="Jaffe D.B."/>
            <person name="Butler J."/>
            <person name="Alvarez P."/>
            <person name="Gnerre S."/>
            <person name="Grabherr M."/>
            <person name="Kleber M."/>
            <person name="Mauceli E.W."/>
            <person name="Brockman W."/>
            <person name="Rounsley S."/>
            <person name="Young S.K."/>
            <person name="LaButti K."/>
            <person name="Pushparaj V."/>
            <person name="DeCaprio D."/>
            <person name="Crawford M."/>
            <person name="Koehrsen M."/>
            <person name="Engels R."/>
            <person name="Montgomery P."/>
            <person name="Pearson M."/>
            <person name="Howarth C."/>
            <person name="Larson L."/>
            <person name="Luoma S."/>
            <person name="White J."/>
            <person name="Alvarado L."/>
            <person name="Kodira C.D."/>
            <person name="Zeng Q."/>
            <person name="Oleary S."/>
            <person name="Yandava C."/>
            <person name="Denning D.W."/>
            <person name="Nierman W.C."/>
            <person name="Milne T."/>
            <person name="Madden K."/>
        </authorList>
    </citation>
    <scope>NUCLEOTIDE SEQUENCE [LARGE SCALE GENOMIC DNA]</scope>
    <source>
        <strain evidence="3">NIH 2624 / FGSC A1156</strain>
    </source>
</reference>
<gene>
    <name evidence="2" type="ORF">ATEG_00184</name>
</gene>
<evidence type="ECO:0000256" key="1">
    <source>
        <dbReference type="SAM" id="SignalP"/>
    </source>
</evidence>
<dbReference type="HOGENOM" id="CLU_166271_0_0_1"/>
<name>Q0D1K0_ASPTN</name>
<evidence type="ECO:0000313" key="3">
    <source>
        <dbReference type="Proteomes" id="UP000007963"/>
    </source>
</evidence>
<dbReference type="RefSeq" id="XP_001210270.1">
    <property type="nucleotide sequence ID" value="XM_001210270.1"/>
</dbReference>
<feature type="signal peptide" evidence="1">
    <location>
        <begin position="1"/>
        <end position="19"/>
    </location>
</feature>
<dbReference type="AlphaFoldDB" id="Q0D1K0"/>
<feature type="chain" id="PRO_5004170865" evidence="1">
    <location>
        <begin position="20"/>
        <end position="102"/>
    </location>
</feature>
<dbReference type="EMBL" id="CH476594">
    <property type="protein sequence ID" value="EAU38830.1"/>
    <property type="molecule type" value="Genomic_DNA"/>
</dbReference>
<dbReference type="GeneID" id="4354765"/>
<protein>
    <submittedName>
        <fullName evidence="2">Uncharacterized protein</fullName>
    </submittedName>
</protein>
<dbReference type="OrthoDB" id="4509278at2759"/>
<evidence type="ECO:0000313" key="2">
    <source>
        <dbReference type="EMBL" id="EAU38830.1"/>
    </source>
</evidence>
<dbReference type="OMA" id="PTDMTSH"/>
<dbReference type="eggNOG" id="ENOG502SWW0">
    <property type="taxonomic scope" value="Eukaryota"/>
</dbReference>
<dbReference type="VEuPathDB" id="FungiDB:ATEG_00184"/>